<comment type="caution">
    <text evidence="1">The sequence shown here is derived from an EMBL/GenBank/DDBJ whole genome shotgun (WGS) entry which is preliminary data.</text>
</comment>
<proteinExistence type="predicted"/>
<evidence type="ECO:0000313" key="1">
    <source>
        <dbReference type="EMBL" id="KIZ19755.1"/>
    </source>
</evidence>
<protein>
    <submittedName>
        <fullName evidence="1">Uncharacterized protein</fullName>
    </submittedName>
</protein>
<reference evidence="1 2" key="1">
    <citation type="submission" date="2014-09" db="EMBL/GenBank/DDBJ databases">
        <title>Draft genome sequence of Streptomyces natalensis ATCC 27448, producer of the antifungal pimaricin.</title>
        <authorList>
            <person name="Mendes M.V."/>
            <person name="Beites T."/>
            <person name="Pires S."/>
            <person name="Santos C.L."/>
            <person name="Moradas-Ferreira P."/>
        </authorList>
    </citation>
    <scope>NUCLEOTIDE SEQUENCE [LARGE SCALE GENOMIC DNA]</scope>
    <source>
        <strain evidence="1 2">ATCC 27448</strain>
    </source>
</reference>
<dbReference type="EMBL" id="JRKI01000002">
    <property type="protein sequence ID" value="KIZ19755.1"/>
    <property type="molecule type" value="Genomic_DNA"/>
</dbReference>
<gene>
    <name evidence="1" type="ORF">SNA_00785</name>
</gene>
<accession>A0A0D7CVA4</accession>
<organism evidence="1 2">
    <name type="scientific">Streptomyces natalensis ATCC 27448</name>
    <dbReference type="NCBI Taxonomy" id="1240678"/>
    <lineage>
        <taxon>Bacteria</taxon>
        <taxon>Bacillati</taxon>
        <taxon>Actinomycetota</taxon>
        <taxon>Actinomycetes</taxon>
        <taxon>Kitasatosporales</taxon>
        <taxon>Streptomycetaceae</taxon>
        <taxon>Streptomyces</taxon>
    </lineage>
</organism>
<dbReference type="Proteomes" id="UP000032458">
    <property type="component" value="Unassembled WGS sequence"/>
</dbReference>
<dbReference type="AlphaFoldDB" id="A0A0D7CVA4"/>
<evidence type="ECO:0000313" key="2">
    <source>
        <dbReference type="Proteomes" id="UP000032458"/>
    </source>
</evidence>
<keyword evidence="2" id="KW-1185">Reference proteome</keyword>
<name>A0A0D7CVA4_9ACTN</name>
<dbReference type="PATRIC" id="fig|1240678.4.peg.173"/>
<sequence>MGIDNMHHVIRLFESLLRLWLPATGRHRPVCVPPAAGYADVPRAARRRGPVPHTELLRGEDSPLVRPYVPALRDMEVAG</sequence>